<dbReference type="Proteomes" id="UP000265520">
    <property type="component" value="Unassembled WGS sequence"/>
</dbReference>
<proteinExistence type="predicted"/>
<sequence length="32" mass="3728">MRIASLTLPDQHQLTLQAKPIRSNKRKFHVLS</sequence>
<accession>A0A392VFE1</accession>
<name>A0A392VFE1_9FABA</name>
<dbReference type="EMBL" id="LXQA011133342">
    <property type="protein sequence ID" value="MCI86173.1"/>
    <property type="molecule type" value="Genomic_DNA"/>
</dbReference>
<dbReference type="AlphaFoldDB" id="A0A392VFE1"/>
<protein>
    <submittedName>
        <fullName evidence="1">Uncharacterized protein</fullName>
    </submittedName>
</protein>
<reference evidence="1 2" key="1">
    <citation type="journal article" date="2018" name="Front. Plant Sci.">
        <title>Red Clover (Trifolium pratense) and Zigzag Clover (T. medium) - A Picture of Genomic Similarities and Differences.</title>
        <authorList>
            <person name="Dluhosova J."/>
            <person name="Istvanek J."/>
            <person name="Nedelnik J."/>
            <person name="Repkova J."/>
        </authorList>
    </citation>
    <scope>NUCLEOTIDE SEQUENCE [LARGE SCALE GENOMIC DNA]</scope>
    <source>
        <strain evidence="2">cv. 10/8</strain>
        <tissue evidence="1">Leaf</tissue>
    </source>
</reference>
<evidence type="ECO:0000313" key="2">
    <source>
        <dbReference type="Proteomes" id="UP000265520"/>
    </source>
</evidence>
<keyword evidence="2" id="KW-1185">Reference proteome</keyword>
<organism evidence="1 2">
    <name type="scientific">Trifolium medium</name>
    <dbReference type="NCBI Taxonomy" id="97028"/>
    <lineage>
        <taxon>Eukaryota</taxon>
        <taxon>Viridiplantae</taxon>
        <taxon>Streptophyta</taxon>
        <taxon>Embryophyta</taxon>
        <taxon>Tracheophyta</taxon>
        <taxon>Spermatophyta</taxon>
        <taxon>Magnoliopsida</taxon>
        <taxon>eudicotyledons</taxon>
        <taxon>Gunneridae</taxon>
        <taxon>Pentapetalae</taxon>
        <taxon>rosids</taxon>
        <taxon>fabids</taxon>
        <taxon>Fabales</taxon>
        <taxon>Fabaceae</taxon>
        <taxon>Papilionoideae</taxon>
        <taxon>50 kb inversion clade</taxon>
        <taxon>NPAAA clade</taxon>
        <taxon>Hologalegina</taxon>
        <taxon>IRL clade</taxon>
        <taxon>Trifolieae</taxon>
        <taxon>Trifolium</taxon>
    </lineage>
</organism>
<feature type="non-terminal residue" evidence="1">
    <location>
        <position position="32"/>
    </location>
</feature>
<evidence type="ECO:0000313" key="1">
    <source>
        <dbReference type="EMBL" id="MCI86173.1"/>
    </source>
</evidence>
<comment type="caution">
    <text evidence="1">The sequence shown here is derived from an EMBL/GenBank/DDBJ whole genome shotgun (WGS) entry which is preliminary data.</text>
</comment>